<dbReference type="InterPro" id="IPR039774">
    <property type="entry name" value="Sin3-like"/>
</dbReference>
<evidence type="ECO:0000313" key="6">
    <source>
        <dbReference type="Proteomes" id="UP000053477"/>
    </source>
</evidence>
<dbReference type="GO" id="GO:0000785">
    <property type="term" value="C:chromatin"/>
    <property type="evidence" value="ECO:0007669"/>
    <property type="project" value="TreeGrafter"/>
</dbReference>
<keyword evidence="3 4" id="KW-0539">Nucleus</keyword>
<keyword evidence="2" id="KW-0678">Repressor</keyword>
<evidence type="ECO:0000256" key="3">
    <source>
        <dbReference type="ARBA" id="ARBA00023242"/>
    </source>
</evidence>
<dbReference type="SUPFAM" id="SSF47762">
    <property type="entry name" value="PAH2 domain"/>
    <property type="match status" value="1"/>
</dbReference>
<dbReference type="STRING" id="27342.A0A0H2RDQ9"/>
<evidence type="ECO:0000256" key="4">
    <source>
        <dbReference type="PROSITE-ProRule" id="PRU00810"/>
    </source>
</evidence>
<dbReference type="PANTHER" id="PTHR12346:SF0">
    <property type="entry name" value="SIN3A, ISOFORM G"/>
    <property type="match status" value="1"/>
</dbReference>
<reference evidence="5 6" key="1">
    <citation type="submission" date="2015-04" db="EMBL/GenBank/DDBJ databases">
        <title>Complete genome sequence of Schizopora paradoxa KUC8140, a cosmopolitan wood degrader in East Asia.</title>
        <authorList>
            <consortium name="DOE Joint Genome Institute"/>
            <person name="Min B."/>
            <person name="Park H."/>
            <person name="Jang Y."/>
            <person name="Kim J.-J."/>
            <person name="Kim K.H."/>
            <person name="Pangilinan J."/>
            <person name="Lipzen A."/>
            <person name="Riley R."/>
            <person name="Grigoriev I.V."/>
            <person name="Spatafora J.W."/>
            <person name="Choi I.-G."/>
        </authorList>
    </citation>
    <scope>NUCLEOTIDE SEQUENCE [LARGE SCALE GENOMIC DNA]</scope>
    <source>
        <strain evidence="5 6">KUC8140</strain>
    </source>
</reference>
<dbReference type="GO" id="GO:0000118">
    <property type="term" value="C:histone deacetylase complex"/>
    <property type="evidence" value="ECO:0007669"/>
    <property type="project" value="TreeGrafter"/>
</dbReference>
<evidence type="ECO:0000256" key="2">
    <source>
        <dbReference type="ARBA" id="ARBA00022491"/>
    </source>
</evidence>
<accession>A0A0H2RDQ9</accession>
<sequence>MTLNGPEGFTNRLGITFHPEADLPQRQEEVTERVLTQADALNYLDAVRERLKDYPSRYNQFLDVMTDFKHNVIDTHGAMRRVRILFCGYTDLILGFQTFLPPGYRFERHASAVRRGRDTFSIITPFGDSTHRE</sequence>
<dbReference type="InterPro" id="IPR036600">
    <property type="entry name" value="PAH_sf"/>
</dbReference>
<dbReference type="FunFam" id="1.20.1160.11:FF:000001">
    <property type="entry name" value="Paired amphipathic helix protein Sin3"/>
    <property type="match status" value="1"/>
</dbReference>
<dbReference type="InterPro" id="IPR003822">
    <property type="entry name" value="PAH"/>
</dbReference>
<dbReference type="InParanoid" id="A0A0H2RDQ9"/>
<name>A0A0H2RDQ9_9AGAM</name>
<organism evidence="5 6">
    <name type="scientific">Schizopora paradoxa</name>
    <dbReference type="NCBI Taxonomy" id="27342"/>
    <lineage>
        <taxon>Eukaryota</taxon>
        <taxon>Fungi</taxon>
        <taxon>Dikarya</taxon>
        <taxon>Basidiomycota</taxon>
        <taxon>Agaricomycotina</taxon>
        <taxon>Agaricomycetes</taxon>
        <taxon>Hymenochaetales</taxon>
        <taxon>Schizoporaceae</taxon>
        <taxon>Schizopora</taxon>
    </lineage>
</organism>
<dbReference type="OrthoDB" id="10265969at2759"/>
<dbReference type="EMBL" id="KQ086126">
    <property type="protein sequence ID" value="KLO07673.1"/>
    <property type="molecule type" value="Genomic_DNA"/>
</dbReference>
<dbReference type="Proteomes" id="UP000053477">
    <property type="component" value="Unassembled WGS sequence"/>
</dbReference>
<evidence type="ECO:0000313" key="5">
    <source>
        <dbReference type="EMBL" id="KLO07673.1"/>
    </source>
</evidence>
<dbReference type="AlphaFoldDB" id="A0A0H2RDQ9"/>
<dbReference type="Gene3D" id="1.20.1160.11">
    <property type="entry name" value="Paired amphipathic helix"/>
    <property type="match status" value="1"/>
</dbReference>
<gene>
    <name evidence="5" type="ORF">SCHPADRAFT_894471</name>
</gene>
<dbReference type="PROSITE" id="PS51477">
    <property type="entry name" value="PAH"/>
    <property type="match status" value="1"/>
</dbReference>
<protein>
    <submittedName>
        <fullName evidence="5">PAH2 domain-containing protein</fullName>
    </submittedName>
</protein>
<dbReference type="PANTHER" id="PTHR12346">
    <property type="entry name" value="SIN3B-RELATED"/>
    <property type="match status" value="1"/>
</dbReference>
<dbReference type="GO" id="GO:0003714">
    <property type="term" value="F:transcription corepressor activity"/>
    <property type="evidence" value="ECO:0007669"/>
    <property type="project" value="InterPro"/>
</dbReference>
<keyword evidence="6" id="KW-1185">Reference proteome</keyword>
<evidence type="ECO:0000256" key="1">
    <source>
        <dbReference type="ARBA" id="ARBA00004123"/>
    </source>
</evidence>
<dbReference type="Pfam" id="PF02671">
    <property type="entry name" value="PAH"/>
    <property type="match status" value="1"/>
</dbReference>
<proteinExistence type="predicted"/>
<dbReference type="GO" id="GO:0000122">
    <property type="term" value="P:negative regulation of transcription by RNA polymerase II"/>
    <property type="evidence" value="ECO:0007669"/>
    <property type="project" value="TreeGrafter"/>
</dbReference>
<comment type="subcellular location">
    <subcellularLocation>
        <location evidence="1 4">Nucleus</location>
    </subcellularLocation>
</comment>